<dbReference type="OrthoDB" id="460413at2"/>
<dbReference type="Gene3D" id="3.40.50.150">
    <property type="entry name" value="Vaccinia Virus protein VP39"/>
    <property type="match status" value="1"/>
</dbReference>
<dbReference type="eggNOG" id="COG4122">
    <property type="taxonomic scope" value="Bacteria"/>
</dbReference>
<accession>K9W3E4</accession>
<evidence type="ECO:0000313" key="2">
    <source>
        <dbReference type="Proteomes" id="UP000010472"/>
    </source>
</evidence>
<name>K9W3E4_9CYAN</name>
<keyword evidence="2" id="KW-1185">Reference proteome</keyword>
<gene>
    <name evidence="1" type="ORF">Cri9333_3489</name>
</gene>
<reference evidence="1 2" key="1">
    <citation type="submission" date="2012-06" db="EMBL/GenBank/DDBJ databases">
        <title>Finished chromosome of genome of Crinalium epipsammum PCC 9333.</title>
        <authorList>
            <consortium name="US DOE Joint Genome Institute"/>
            <person name="Gugger M."/>
            <person name="Coursin T."/>
            <person name="Rippka R."/>
            <person name="Tandeau De Marsac N."/>
            <person name="Huntemann M."/>
            <person name="Wei C.-L."/>
            <person name="Han J."/>
            <person name="Detter J.C."/>
            <person name="Han C."/>
            <person name="Tapia R."/>
            <person name="Davenport K."/>
            <person name="Daligault H."/>
            <person name="Erkkila T."/>
            <person name="Gu W."/>
            <person name="Munk A.C.C."/>
            <person name="Teshima H."/>
            <person name="Xu Y."/>
            <person name="Chain P."/>
            <person name="Chen A."/>
            <person name="Krypides N."/>
            <person name="Mavromatis K."/>
            <person name="Markowitz V."/>
            <person name="Szeto E."/>
            <person name="Ivanova N."/>
            <person name="Mikhailova N."/>
            <person name="Ovchinnikova G."/>
            <person name="Pagani I."/>
            <person name="Pati A."/>
            <person name="Goodwin L."/>
            <person name="Peters L."/>
            <person name="Pitluck S."/>
            <person name="Woyke T."/>
            <person name="Kerfeld C."/>
        </authorList>
    </citation>
    <scope>NUCLEOTIDE SEQUENCE [LARGE SCALE GENOMIC DNA]</scope>
    <source>
        <strain evidence="1 2">PCC 9333</strain>
    </source>
</reference>
<dbReference type="KEGG" id="cep:Cri9333_3489"/>
<dbReference type="STRING" id="1173022.Cri9333_3489"/>
<organism evidence="1 2">
    <name type="scientific">Crinalium epipsammum PCC 9333</name>
    <dbReference type="NCBI Taxonomy" id="1173022"/>
    <lineage>
        <taxon>Bacteria</taxon>
        <taxon>Bacillati</taxon>
        <taxon>Cyanobacteriota</taxon>
        <taxon>Cyanophyceae</taxon>
        <taxon>Gomontiellales</taxon>
        <taxon>Gomontiellaceae</taxon>
        <taxon>Crinalium</taxon>
    </lineage>
</organism>
<dbReference type="HOGENOM" id="CLU_070011_1_0_3"/>
<protein>
    <recommendedName>
        <fullName evidence="3">Macrocin-O-methyltransferase</fullName>
    </recommendedName>
</protein>
<dbReference type="Proteomes" id="UP000010472">
    <property type="component" value="Chromosome"/>
</dbReference>
<proteinExistence type="predicted"/>
<dbReference type="AlphaFoldDB" id="K9W3E4"/>
<dbReference type="SUPFAM" id="SSF53335">
    <property type="entry name" value="S-adenosyl-L-methionine-dependent methyltransferases"/>
    <property type="match status" value="1"/>
</dbReference>
<dbReference type="PANTHER" id="PTHR40036:SF1">
    <property type="entry name" value="MACROCIN O-METHYLTRANSFERASE"/>
    <property type="match status" value="1"/>
</dbReference>
<dbReference type="PATRIC" id="fig|1173022.3.peg.3762"/>
<evidence type="ECO:0008006" key="3">
    <source>
        <dbReference type="Google" id="ProtNLM"/>
    </source>
</evidence>
<sequence length="264" mass="30338">MDSDWQGKKVLSLRGSMRLLRPLNTLYKSFFDNSEEGNYARFRIAEKTAGLWDQKFTVTECAKVWLEDQEFFDYYEKLVGNNYRSADRKFFLNSLLSLVDSLPGDTSECGVYNGASSWLICKKFAETDKVHHGFDSFQGLSIPLDIDGAHWHKGDLKFNEDIAKANLEKYKDKIKFYKGWIPEKFAEVSSKEFCFVHIDVDLYQPTLDSLGFFYPRLVAGGIILCDDYGFKTCPGAKKALDDFMKDKKEKIIHVPTGQGFIVKK</sequence>
<dbReference type="RefSeq" id="WP_015204419.1">
    <property type="nucleotide sequence ID" value="NC_019753.1"/>
</dbReference>
<dbReference type="Pfam" id="PF05711">
    <property type="entry name" value="TylF"/>
    <property type="match status" value="1"/>
</dbReference>
<dbReference type="InterPro" id="IPR029063">
    <property type="entry name" value="SAM-dependent_MTases_sf"/>
</dbReference>
<dbReference type="EMBL" id="CP003620">
    <property type="protein sequence ID" value="AFZ14314.1"/>
    <property type="molecule type" value="Genomic_DNA"/>
</dbReference>
<evidence type="ECO:0000313" key="1">
    <source>
        <dbReference type="EMBL" id="AFZ14314.1"/>
    </source>
</evidence>
<dbReference type="PANTHER" id="PTHR40036">
    <property type="entry name" value="MACROCIN O-METHYLTRANSFERASE"/>
    <property type="match status" value="1"/>
</dbReference>
<dbReference type="InterPro" id="IPR008884">
    <property type="entry name" value="TylF_MeTrfase"/>
</dbReference>